<protein>
    <submittedName>
        <fullName evidence="1">Uncharacterized protein</fullName>
    </submittedName>
</protein>
<dbReference type="EMBL" id="CALNXK010000213">
    <property type="protein sequence ID" value="CAH3176503.1"/>
    <property type="molecule type" value="Genomic_DNA"/>
</dbReference>
<organism evidence="1 2">
    <name type="scientific">Porites lobata</name>
    <dbReference type="NCBI Taxonomy" id="104759"/>
    <lineage>
        <taxon>Eukaryota</taxon>
        <taxon>Metazoa</taxon>
        <taxon>Cnidaria</taxon>
        <taxon>Anthozoa</taxon>
        <taxon>Hexacorallia</taxon>
        <taxon>Scleractinia</taxon>
        <taxon>Fungiina</taxon>
        <taxon>Poritidae</taxon>
        <taxon>Porites</taxon>
    </lineage>
</organism>
<dbReference type="Proteomes" id="UP001159405">
    <property type="component" value="Unassembled WGS sequence"/>
</dbReference>
<evidence type="ECO:0000313" key="1">
    <source>
        <dbReference type="EMBL" id="CAH3176503.1"/>
    </source>
</evidence>
<accession>A0ABN8RCH0</accession>
<proteinExistence type="predicted"/>
<gene>
    <name evidence="1" type="ORF">PLOB_00018207</name>
</gene>
<name>A0ABN8RCH0_9CNID</name>
<sequence>MHSSTVLATNITSSLSLQLQCDEAKKKAMRVLGILQRNLSLCDQSVKAGSYLSLVYPIQLLQPLYSTVSSMLTDLMWPSLQSRHRICDLGMV</sequence>
<reference evidence="1 2" key="1">
    <citation type="submission" date="2022-05" db="EMBL/GenBank/DDBJ databases">
        <authorList>
            <consortium name="Genoscope - CEA"/>
            <person name="William W."/>
        </authorList>
    </citation>
    <scope>NUCLEOTIDE SEQUENCE [LARGE SCALE GENOMIC DNA]</scope>
</reference>
<comment type="caution">
    <text evidence="1">The sequence shown here is derived from an EMBL/GenBank/DDBJ whole genome shotgun (WGS) entry which is preliminary data.</text>
</comment>
<keyword evidence="2" id="KW-1185">Reference proteome</keyword>
<evidence type="ECO:0000313" key="2">
    <source>
        <dbReference type="Proteomes" id="UP001159405"/>
    </source>
</evidence>